<accession>A0A8K0IHU6</accession>
<reference evidence="1" key="2">
    <citation type="submission" date="2019-07" db="EMBL/GenBank/DDBJ databases">
        <authorList>
            <person name="Yang Y."/>
            <person name="Bocs S."/>
            <person name="Baudouin L."/>
        </authorList>
    </citation>
    <scope>NUCLEOTIDE SEQUENCE</scope>
    <source>
        <tissue evidence="1">Spear leaf of Hainan Tall coconut</tissue>
    </source>
</reference>
<dbReference type="EMBL" id="CM017879">
    <property type="protein sequence ID" value="KAG1359000.1"/>
    <property type="molecule type" value="Genomic_DNA"/>
</dbReference>
<dbReference type="Proteomes" id="UP000797356">
    <property type="component" value="Chromosome 8"/>
</dbReference>
<dbReference type="PANTHER" id="PTHR38394">
    <property type="entry name" value="NEUROFILAMENT LIGHT PROTEIN"/>
    <property type="match status" value="1"/>
</dbReference>
<evidence type="ECO:0000313" key="2">
    <source>
        <dbReference type="Proteomes" id="UP000797356"/>
    </source>
</evidence>
<dbReference type="PANTHER" id="PTHR38394:SF1">
    <property type="entry name" value="NEUROFILAMENT LIGHT PROTEIN"/>
    <property type="match status" value="1"/>
</dbReference>
<proteinExistence type="predicted"/>
<reference evidence="1" key="1">
    <citation type="journal article" date="2017" name="Gigascience">
        <title>The genome draft of coconut (Cocos nucifera).</title>
        <authorList>
            <person name="Xiao Y."/>
            <person name="Xu P."/>
            <person name="Fan H."/>
            <person name="Baudouin L."/>
            <person name="Xia W."/>
            <person name="Bocs S."/>
            <person name="Xu J."/>
            <person name="Li Q."/>
            <person name="Guo A."/>
            <person name="Zhou L."/>
            <person name="Li J."/>
            <person name="Wu Y."/>
            <person name="Ma Z."/>
            <person name="Armero A."/>
            <person name="Issali A.E."/>
            <person name="Liu N."/>
            <person name="Peng M."/>
            <person name="Yang Y."/>
        </authorList>
    </citation>
    <scope>NUCLEOTIDE SEQUENCE</scope>
    <source>
        <tissue evidence="1">Spear leaf of Hainan Tall coconut</tissue>
    </source>
</reference>
<protein>
    <submittedName>
        <fullName evidence="1">Putative restin</fullName>
    </submittedName>
</protein>
<gene>
    <name evidence="1" type="ORF">COCNU_08G004460</name>
</gene>
<dbReference type="AlphaFoldDB" id="A0A8K0IHU6"/>
<sequence length="122" mass="13507">MASESAGAEDDSNVSLFEGMVLSTPFDLLPLPAADAVDSAVLVFKNAEDTSSKKLEEWQSSMESLEIKKLETEIESCLISEARLQLEHAIDSLVEDDEKEKEMLTRKGDILAKELDELLTFL</sequence>
<name>A0A8K0IHU6_COCNU</name>
<organism evidence="1 2">
    <name type="scientific">Cocos nucifera</name>
    <name type="common">Coconut palm</name>
    <dbReference type="NCBI Taxonomy" id="13894"/>
    <lineage>
        <taxon>Eukaryota</taxon>
        <taxon>Viridiplantae</taxon>
        <taxon>Streptophyta</taxon>
        <taxon>Embryophyta</taxon>
        <taxon>Tracheophyta</taxon>
        <taxon>Spermatophyta</taxon>
        <taxon>Magnoliopsida</taxon>
        <taxon>Liliopsida</taxon>
        <taxon>Arecaceae</taxon>
        <taxon>Arecoideae</taxon>
        <taxon>Cocoseae</taxon>
        <taxon>Attaleinae</taxon>
        <taxon>Cocos</taxon>
    </lineage>
</organism>
<evidence type="ECO:0000313" key="1">
    <source>
        <dbReference type="EMBL" id="KAG1359000.1"/>
    </source>
</evidence>
<dbReference type="OrthoDB" id="10608812at2759"/>
<keyword evidence="2" id="KW-1185">Reference proteome</keyword>
<comment type="caution">
    <text evidence="1">The sequence shown here is derived from an EMBL/GenBank/DDBJ whole genome shotgun (WGS) entry which is preliminary data.</text>
</comment>